<dbReference type="EMBL" id="CAACVJ010000678">
    <property type="protein sequence ID" value="VEP18235.1"/>
    <property type="molecule type" value="Genomic_DNA"/>
</dbReference>
<dbReference type="Proteomes" id="UP000320055">
    <property type="component" value="Unassembled WGS sequence"/>
</dbReference>
<keyword evidence="2" id="KW-1185">Reference proteome</keyword>
<organism evidence="1 2">
    <name type="scientific">Hyella patelloides LEGE 07179</name>
    <dbReference type="NCBI Taxonomy" id="945734"/>
    <lineage>
        <taxon>Bacteria</taxon>
        <taxon>Bacillati</taxon>
        <taxon>Cyanobacteriota</taxon>
        <taxon>Cyanophyceae</taxon>
        <taxon>Pleurocapsales</taxon>
        <taxon>Hyellaceae</taxon>
        <taxon>Hyella</taxon>
    </lineage>
</organism>
<accession>A0A563W3J4</accession>
<evidence type="ECO:0000313" key="2">
    <source>
        <dbReference type="Proteomes" id="UP000320055"/>
    </source>
</evidence>
<name>A0A563W3J4_9CYAN</name>
<reference evidence="1 2" key="1">
    <citation type="submission" date="2019-01" db="EMBL/GenBank/DDBJ databases">
        <authorList>
            <person name="Brito A."/>
        </authorList>
    </citation>
    <scope>NUCLEOTIDE SEQUENCE [LARGE SCALE GENOMIC DNA]</scope>
    <source>
        <strain evidence="1">1</strain>
    </source>
</reference>
<evidence type="ECO:0000313" key="1">
    <source>
        <dbReference type="EMBL" id="VEP18235.1"/>
    </source>
</evidence>
<sequence>MVTAALSGNRIKFSYCGLSDRAALPSADRIFERTLCSG</sequence>
<dbReference type="AlphaFoldDB" id="A0A563W3J4"/>
<proteinExistence type="predicted"/>
<gene>
    <name evidence="1" type="ORF">H1P_710009</name>
</gene>
<protein>
    <submittedName>
        <fullName evidence="1">Uncharacterized protein</fullName>
    </submittedName>
</protein>